<dbReference type="AlphaFoldDB" id="A0AAV7FP95"/>
<name>A0AAV7FP95_DENCH</name>
<dbReference type="Pfam" id="PF00108">
    <property type="entry name" value="Thiolase_N"/>
    <property type="match status" value="1"/>
</dbReference>
<gene>
    <name evidence="5" type="ORF">IEQ34_025522</name>
</gene>
<evidence type="ECO:0000256" key="1">
    <source>
        <dbReference type="ARBA" id="ARBA00022679"/>
    </source>
</evidence>
<reference evidence="5 6" key="1">
    <citation type="journal article" date="2021" name="Hortic Res">
        <title>Chromosome-scale assembly of the Dendrobium chrysotoxum genome enhances the understanding of orchid evolution.</title>
        <authorList>
            <person name="Zhang Y."/>
            <person name="Zhang G.Q."/>
            <person name="Zhang D."/>
            <person name="Liu X.D."/>
            <person name="Xu X.Y."/>
            <person name="Sun W.H."/>
            <person name="Yu X."/>
            <person name="Zhu X."/>
            <person name="Wang Z.W."/>
            <person name="Zhao X."/>
            <person name="Zhong W.Y."/>
            <person name="Chen H."/>
            <person name="Yin W.L."/>
            <person name="Huang T."/>
            <person name="Niu S.C."/>
            <person name="Liu Z.J."/>
        </authorList>
    </citation>
    <scope>NUCLEOTIDE SEQUENCE [LARGE SCALE GENOMIC DNA]</scope>
    <source>
        <strain evidence="5">Lindl</strain>
    </source>
</reference>
<keyword evidence="2" id="KW-0276">Fatty acid metabolism</keyword>
<dbReference type="GO" id="GO:0003988">
    <property type="term" value="F:acetyl-CoA C-acyltransferase activity"/>
    <property type="evidence" value="ECO:0007669"/>
    <property type="project" value="TreeGrafter"/>
</dbReference>
<dbReference type="InterPro" id="IPR016039">
    <property type="entry name" value="Thiolase-like"/>
</dbReference>
<keyword evidence="3" id="KW-0443">Lipid metabolism</keyword>
<organism evidence="5 6">
    <name type="scientific">Dendrobium chrysotoxum</name>
    <name type="common">Orchid</name>
    <dbReference type="NCBI Taxonomy" id="161865"/>
    <lineage>
        <taxon>Eukaryota</taxon>
        <taxon>Viridiplantae</taxon>
        <taxon>Streptophyta</taxon>
        <taxon>Embryophyta</taxon>
        <taxon>Tracheophyta</taxon>
        <taxon>Spermatophyta</taxon>
        <taxon>Magnoliopsida</taxon>
        <taxon>Liliopsida</taxon>
        <taxon>Asparagales</taxon>
        <taxon>Orchidaceae</taxon>
        <taxon>Epidendroideae</taxon>
        <taxon>Malaxideae</taxon>
        <taxon>Dendrobiinae</taxon>
        <taxon>Dendrobium</taxon>
    </lineage>
</organism>
<evidence type="ECO:0000313" key="6">
    <source>
        <dbReference type="Proteomes" id="UP000775213"/>
    </source>
</evidence>
<dbReference type="EMBL" id="JAGFBR010000388">
    <property type="protein sequence ID" value="KAH0445392.1"/>
    <property type="molecule type" value="Genomic_DNA"/>
</dbReference>
<protein>
    <recommendedName>
        <fullName evidence="4">Thiolase N-terminal domain-containing protein</fullName>
    </recommendedName>
</protein>
<evidence type="ECO:0000256" key="2">
    <source>
        <dbReference type="ARBA" id="ARBA00022832"/>
    </source>
</evidence>
<dbReference type="PROSITE" id="PS00098">
    <property type="entry name" value="THIOLASE_1"/>
    <property type="match status" value="1"/>
</dbReference>
<keyword evidence="1" id="KW-0808">Transferase</keyword>
<dbReference type="GO" id="GO:0005777">
    <property type="term" value="C:peroxisome"/>
    <property type="evidence" value="ECO:0007669"/>
    <property type="project" value="TreeGrafter"/>
</dbReference>
<evidence type="ECO:0000259" key="4">
    <source>
        <dbReference type="Pfam" id="PF00108"/>
    </source>
</evidence>
<dbReference type="GO" id="GO:0010124">
    <property type="term" value="P:phenylacetate catabolic process"/>
    <property type="evidence" value="ECO:0007669"/>
    <property type="project" value="TreeGrafter"/>
</dbReference>
<dbReference type="PANTHER" id="PTHR43853">
    <property type="entry name" value="3-KETOACYL-COA THIOLASE, PEROXISOMAL"/>
    <property type="match status" value="1"/>
</dbReference>
<dbReference type="PANTHER" id="PTHR43853:SF8">
    <property type="entry name" value="3-KETOACYL-COA THIOLASE, PEROXISOMAL"/>
    <property type="match status" value="1"/>
</dbReference>
<accession>A0AAV7FP95</accession>
<dbReference type="InterPro" id="IPR050215">
    <property type="entry name" value="Thiolase-like_sf_Thiolase"/>
</dbReference>
<dbReference type="GO" id="GO:0006635">
    <property type="term" value="P:fatty acid beta-oxidation"/>
    <property type="evidence" value="ECO:0007669"/>
    <property type="project" value="TreeGrafter"/>
</dbReference>
<dbReference type="SUPFAM" id="SSF53901">
    <property type="entry name" value="Thiolase-like"/>
    <property type="match status" value="1"/>
</dbReference>
<proteinExistence type="predicted"/>
<evidence type="ECO:0000313" key="5">
    <source>
        <dbReference type="EMBL" id="KAH0445392.1"/>
    </source>
</evidence>
<keyword evidence="6" id="KW-1185">Reference proteome</keyword>
<dbReference type="InterPro" id="IPR020615">
    <property type="entry name" value="Thiolase_acyl_enz_int_AS"/>
</dbReference>
<comment type="caution">
    <text evidence="5">The sequence shown here is derived from an EMBL/GenBank/DDBJ whole genome shotgun (WGS) entry which is preliminary data.</text>
</comment>
<dbReference type="Gene3D" id="3.40.47.10">
    <property type="match status" value="1"/>
</dbReference>
<sequence length="150" mass="15781">MASSLRSGVASVLRKAPEDVVLVTATRLPVAKFKGSYKDTHAEELLAEVLIATREKLEQQGLDVKGGKVEDIAVGTVLMELGGAKSGRLASLHAGFPIETCFRTVNRQCSSSLQTITDIAASIQTRAIDIGIAAGAESSVSFPFQMATCT</sequence>
<dbReference type="Proteomes" id="UP000775213">
    <property type="component" value="Unassembled WGS sequence"/>
</dbReference>
<evidence type="ECO:0000256" key="3">
    <source>
        <dbReference type="ARBA" id="ARBA00023098"/>
    </source>
</evidence>
<dbReference type="InterPro" id="IPR020616">
    <property type="entry name" value="Thiolase_N"/>
</dbReference>
<feature type="domain" description="Thiolase N-terminal" evidence="4">
    <location>
        <begin position="20"/>
        <end position="138"/>
    </location>
</feature>